<name>A0ABW1NKY2_9ACTN</name>
<dbReference type="PANTHER" id="PTHR47628">
    <property type="match status" value="1"/>
</dbReference>
<dbReference type="Gene3D" id="3.40.50.2300">
    <property type="match status" value="2"/>
</dbReference>
<protein>
    <submittedName>
        <fullName evidence="4">Substrate-binding domain-containing protein</fullName>
    </submittedName>
</protein>
<dbReference type="Proteomes" id="UP001596137">
    <property type="component" value="Unassembled WGS sequence"/>
</dbReference>
<dbReference type="InterPro" id="IPR028082">
    <property type="entry name" value="Peripla_BP_I"/>
</dbReference>
<comment type="caution">
    <text evidence="4">The sequence shown here is derived from an EMBL/GenBank/DDBJ whole genome shotgun (WGS) entry which is preliminary data.</text>
</comment>
<dbReference type="SUPFAM" id="SSF53822">
    <property type="entry name" value="Periplasmic binding protein-like I"/>
    <property type="match status" value="1"/>
</dbReference>
<evidence type="ECO:0000256" key="1">
    <source>
        <dbReference type="ARBA" id="ARBA00010062"/>
    </source>
</evidence>
<evidence type="ECO:0000313" key="4">
    <source>
        <dbReference type="EMBL" id="MFC6083197.1"/>
    </source>
</evidence>
<comment type="similarity">
    <text evidence="1">Belongs to the leucine-binding protein family.</text>
</comment>
<gene>
    <name evidence="4" type="ORF">ACFP1K_18635</name>
</gene>
<dbReference type="PANTHER" id="PTHR47628:SF1">
    <property type="entry name" value="ALIPHATIC AMIDASE EXPRESSION-REGULATING PROTEIN"/>
    <property type="match status" value="1"/>
</dbReference>
<keyword evidence="5" id="KW-1185">Reference proteome</keyword>
<dbReference type="Pfam" id="PF13458">
    <property type="entry name" value="Peripla_BP_6"/>
    <property type="match status" value="1"/>
</dbReference>
<dbReference type="RefSeq" id="WP_380754755.1">
    <property type="nucleotide sequence ID" value="NZ_JBHSRF010000025.1"/>
</dbReference>
<evidence type="ECO:0000256" key="2">
    <source>
        <dbReference type="ARBA" id="ARBA00022729"/>
    </source>
</evidence>
<dbReference type="InterPro" id="IPR028081">
    <property type="entry name" value="Leu-bd"/>
</dbReference>
<evidence type="ECO:0000259" key="3">
    <source>
        <dbReference type="Pfam" id="PF13458"/>
    </source>
</evidence>
<keyword evidence="2" id="KW-0732">Signal</keyword>
<sequence>MAEHVTMVIDPLEAHLLQAGTLRVGLVVPVSGVLGMLGPCAINCAVLAAAEVNAEGGALGRPVELVLIDGGRDPALVAGEVAGLVRAGAVQALVGTHASDVRVMVERAVRGAAPFVYTPPYEGGRRPSGVYFLGEPASRQVGPGLDWLVAHRRARRWFLIGNDYVWPRLVHASARAHLRERGATVAGERLVPSGTADMGPLVREVAALRPDAVLLNLIGSDLIAFNRAFTAYGLALPRLCGALEEHGLLAIGGDTTGELYAAMGYFGSVATDAGLGLVERYTRMFGPDAPLLNAHGHGCYEGVRMVAALARRAGSLAVPAVEAIADGTTVVTGRGLLTLTGREVRQRVYVGRADGLDFDVVTSA</sequence>
<accession>A0ABW1NKY2</accession>
<dbReference type="EMBL" id="JBHSRF010000025">
    <property type="protein sequence ID" value="MFC6083197.1"/>
    <property type="molecule type" value="Genomic_DNA"/>
</dbReference>
<reference evidence="5" key="1">
    <citation type="journal article" date="2019" name="Int. J. Syst. Evol. Microbiol.">
        <title>The Global Catalogue of Microorganisms (GCM) 10K type strain sequencing project: providing services to taxonomists for standard genome sequencing and annotation.</title>
        <authorList>
            <consortium name="The Broad Institute Genomics Platform"/>
            <consortium name="The Broad Institute Genome Sequencing Center for Infectious Disease"/>
            <person name="Wu L."/>
            <person name="Ma J."/>
        </authorList>
    </citation>
    <scope>NUCLEOTIDE SEQUENCE [LARGE SCALE GENOMIC DNA]</scope>
    <source>
        <strain evidence="5">JCM 30346</strain>
    </source>
</reference>
<dbReference type="CDD" id="cd06358">
    <property type="entry name" value="PBP1_NHase"/>
    <property type="match status" value="1"/>
</dbReference>
<evidence type="ECO:0000313" key="5">
    <source>
        <dbReference type="Proteomes" id="UP001596137"/>
    </source>
</evidence>
<organism evidence="4 5">
    <name type="scientific">Sphaerisporangium aureirubrum</name>
    <dbReference type="NCBI Taxonomy" id="1544736"/>
    <lineage>
        <taxon>Bacteria</taxon>
        <taxon>Bacillati</taxon>
        <taxon>Actinomycetota</taxon>
        <taxon>Actinomycetes</taxon>
        <taxon>Streptosporangiales</taxon>
        <taxon>Streptosporangiaceae</taxon>
        <taxon>Sphaerisporangium</taxon>
    </lineage>
</organism>
<proteinExistence type="inferred from homology"/>
<feature type="domain" description="Leucine-binding protein" evidence="3">
    <location>
        <begin position="21"/>
        <end position="353"/>
    </location>
</feature>